<reference evidence="24 25" key="1">
    <citation type="journal article" date="2013" name="Fungal Biol.">
        <title>Analysis of microsatellite markers in the genome of the plant pathogen Ceratocystis fimbriata.</title>
        <authorList>
            <person name="Simpson M.C."/>
            <person name="Wilken P.M."/>
            <person name="Coetzee M.P."/>
            <person name="Wingfield M.J."/>
            <person name="Wingfield B.D."/>
        </authorList>
    </citation>
    <scope>NUCLEOTIDE SEQUENCE [LARGE SCALE GENOMIC DNA]</scope>
    <source>
        <strain evidence="24 25">CBS 114723</strain>
    </source>
</reference>
<keyword evidence="14" id="KW-0325">Glycoprotein</keyword>
<dbReference type="GO" id="GO:0042973">
    <property type="term" value="F:glucan endo-1,3-beta-D-glucosidase activity"/>
    <property type="evidence" value="ECO:0007669"/>
    <property type="project" value="UniProtKB-EC"/>
</dbReference>
<feature type="region of interest" description="Disordered" evidence="23">
    <location>
        <begin position="312"/>
        <end position="352"/>
    </location>
</feature>
<dbReference type="PANTHER" id="PTHR16631:SF13">
    <property type="entry name" value="GLUCAN ENDO-1,3-BETA-GLUCOSIDASE EGLC-RELATED"/>
    <property type="match status" value="1"/>
</dbReference>
<feature type="region of interest" description="Disordered" evidence="23">
    <location>
        <begin position="389"/>
        <end position="457"/>
    </location>
</feature>
<evidence type="ECO:0000256" key="10">
    <source>
        <dbReference type="ARBA" id="ARBA00022622"/>
    </source>
</evidence>
<dbReference type="Gene3D" id="3.20.20.80">
    <property type="entry name" value="Glycosidases"/>
    <property type="match status" value="1"/>
</dbReference>
<evidence type="ECO:0000256" key="6">
    <source>
        <dbReference type="ARBA" id="ARBA00019762"/>
    </source>
</evidence>
<evidence type="ECO:0000256" key="3">
    <source>
        <dbReference type="ARBA" id="ARBA00004609"/>
    </source>
</evidence>
<evidence type="ECO:0000313" key="25">
    <source>
        <dbReference type="Proteomes" id="UP000222788"/>
    </source>
</evidence>
<accession>A0A2C5X1F4</accession>
<evidence type="ECO:0000313" key="24">
    <source>
        <dbReference type="EMBL" id="PHH53648.1"/>
    </source>
</evidence>
<evidence type="ECO:0000256" key="8">
    <source>
        <dbReference type="ARBA" id="ARBA00022512"/>
    </source>
</evidence>
<keyword evidence="7" id="KW-1003">Cell membrane</keyword>
<evidence type="ECO:0000256" key="19">
    <source>
        <dbReference type="ARBA" id="ARBA00025152"/>
    </source>
</evidence>
<dbReference type="PANTHER" id="PTHR16631">
    <property type="entry name" value="GLUCAN 1,3-BETA-GLUCOSIDASE"/>
    <property type="match status" value="1"/>
</dbReference>
<comment type="function">
    <text evidence="19">Glucanases play a role in cell expansion during growth, in cell-cell fusion during mating, and in spore release during sporulation. This enzyme may be involved in beta-glucan degradation and also function biosynthetically as a transglycosylase.</text>
</comment>
<evidence type="ECO:0000256" key="14">
    <source>
        <dbReference type="ARBA" id="ARBA00023180"/>
    </source>
</evidence>
<dbReference type="EC" id="3.2.1.39" evidence="5"/>
<dbReference type="InterPro" id="IPR017853">
    <property type="entry name" value="GH"/>
</dbReference>
<dbReference type="SUPFAM" id="SSF51445">
    <property type="entry name" value="(Trans)glycosidases"/>
    <property type="match status" value="1"/>
</dbReference>
<dbReference type="GO" id="GO:0009277">
    <property type="term" value="C:fungal-type cell wall"/>
    <property type="evidence" value="ECO:0007669"/>
    <property type="project" value="TreeGrafter"/>
</dbReference>
<evidence type="ECO:0000256" key="11">
    <source>
        <dbReference type="ARBA" id="ARBA00022729"/>
    </source>
</evidence>
<evidence type="ECO:0000256" key="13">
    <source>
        <dbReference type="ARBA" id="ARBA00023136"/>
    </source>
</evidence>
<comment type="caution">
    <text evidence="24">The sequence shown here is derived from an EMBL/GenBank/DDBJ whole genome shotgun (WGS) entry which is preliminary data.</text>
</comment>
<organism evidence="24 25">
    <name type="scientific">Ceratocystis fimbriata CBS 114723</name>
    <dbReference type="NCBI Taxonomy" id="1035309"/>
    <lineage>
        <taxon>Eukaryota</taxon>
        <taxon>Fungi</taxon>
        <taxon>Dikarya</taxon>
        <taxon>Ascomycota</taxon>
        <taxon>Pezizomycotina</taxon>
        <taxon>Sordariomycetes</taxon>
        <taxon>Hypocreomycetidae</taxon>
        <taxon>Microascales</taxon>
        <taxon>Ceratocystidaceae</taxon>
        <taxon>Ceratocystis</taxon>
    </lineage>
</organism>
<feature type="compositionally biased region" description="Low complexity" evidence="23">
    <location>
        <begin position="432"/>
        <end position="454"/>
    </location>
</feature>
<keyword evidence="16" id="KW-0449">Lipoprotein</keyword>
<evidence type="ECO:0000256" key="18">
    <source>
        <dbReference type="ARBA" id="ARBA00023326"/>
    </source>
</evidence>
<evidence type="ECO:0000256" key="5">
    <source>
        <dbReference type="ARBA" id="ARBA00012780"/>
    </source>
</evidence>
<keyword evidence="15" id="KW-0119">Carbohydrate metabolism</keyword>
<evidence type="ECO:0000256" key="1">
    <source>
        <dbReference type="ARBA" id="ARBA00000382"/>
    </source>
</evidence>
<keyword evidence="9" id="KW-0964">Secreted</keyword>
<dbReference type="GO" id="GO:0071555">
    <property type="term" value="P:cell wall organization"/>
    <property type="evidence" value="ECO:0007669"/>
    <property type="project" value="UniProtKB-KW"/>
</dbReference>
<feature type="compositionally biased region" description="Gly residues" evidence="23">
    <location>
        <begin position="421"/>
        <end position="431"/>
    </location>
</feature>
<evidence type="ECO:0000256" key="12">
    <source>
        <dbReference type="ARBA" id="ARBA00022801"/>
    </source>
</evidence>
<reference evidence="24 25" key="2">
    <citation type="journal article" date="2013" name="IMA Fungus">
        <title>IMA Genome-F 1: Ceratocystis fimbriata: Draft nuclear genome sequence for the plant pathogen, Ceratocystis fimbriata.</title>
        <authorList>
            <person name="Wilken P.M."/>
            <person name="Steenkamp E.T."/>
            <person name="Wingfield M.J."/>
            <person name="de Beer Z.W."/>
            <person name="Wingfield B.D."/>
        </authorList>
    </citation>
    <scope>NUCLEOTIDE SEQUENCE [LARGE SCALE GENOMIC DNA]</scope>
    <source>
        <strain evidence="24 25">CBS 114723</strain>
    </source>
</reference>
<evidence type="ECO:0000256" key="7">
    <source>
        <dbReference type="ARBA" id="ARBA00022475"/>
    </source>
</evidence>
<dbReference type="EMBL" id="APWK03000040">
    <property type="protein sequence ID" value="PHH53648.1"/>
    <property type="molecule type" value="Genomic_DNA"/>
</dbReference>
<evidence type="ECO:0000256" key="17">
    <source>
        <dbReference type="ARBA" id="ARBA00023316"/>
    </source>
</evidence>
<evidence type="ECO:0000256" key="22">
    <source>
        <dbReference type="RuleBase" id="RU004335"/>
    </source>
</evidence>
<evidence type="ECO:0000256" key="4">
    <source>
        <dbReference type="ARBA" id="ARBA00008773"/>
    </source>
</evidence>
<dbReference type="Proteomes" id="UP000222788">
    <property type="component" value="Unassembled WGS sequence"/>
</dbReference>
<keyword evidence="11" id="KW-0732">Signal</keyword>
<evidence type="ECO:0000256" key="21">
    <source>
        <dbReference type="ARBA" id="ARBA00032906"/>
    </source>
</evidence>
<evidence type="ECO:0000256" key="20">
    <source>
        <dbReference type="ARBA" id="ARBA00032134"/>
    </source>
</evidence>
<gene>
    <name evidence="24" type="primary">eglC</name>
    <name evidence="24" type="ORF">CFIMG_001507RA</name>
</gene>
<comment type="catalytic activity">
    <reaction evidence="1">
        <text>Hydrolysis of (1-&gt;3)-beta-D-glucosidic linkages in (1-&gt;3)-beta-D-glucans.</text>
        <dbReference type="EC" id="3.2.1.39"/>
    </reaction>
</comment>
<evidence type="ECO:0000256" key="2">
    <source>
        <dbReference type="ARBA" id="ARBA00004191"/>
    </source>
</evidence>
<dbReference type="GO" id="GO:0000272">
    <property type="term" value="P:polysaccharide catabolic process"/>
    <property type="evidence" value="ECO:0007669"/>
    <property type="project" value="UniProtKB-KW"/>
</dbReference>
<dbReference type="GO" id="GO:0098552">
    <property type="term" value="C:side of membrane"/>
    <property type="evidence" value="ECO:0007669"/>
    <property type="project" value="UniProtKB-KW"/>
</dbReference>
<feature type="compositionally biased region" description="Low complexity" evidence="23">
    <location>
        <begin position="312"/>
        <end position="343"/>
    </location>
</feature>
<evidence type="ECO:0000256" key="9">
    <source>
        <dbReference type="ARBA" id="ARBA00022525"/>
    </source>
</evidence>
<keyword evidence="18" id="KW-0624">Polysaccharide degradation</keyword>
<keyword evidence="10" id="KW-0336">GPI-anchor</keyword>
<comment type="similarity">
    <text evidence="4 22">Belongs to the glycosyl hydrolase 17 family.</text>
</comment>
<evidence type="ECO:0000256" key="15">
    <source>
        <dbReference type="ARBA" id="ARBA00023277"/>
    </source>
</evidence>
<keyword evidence="17" id="KW-0961">Cell wall biogenesis/degradation</keyword>
<dbReference type="Pfam" id="PF00332">
    <property type="entry name" value="Glyco_hydro_17"/>
    <property type="match status" value="1"/>
</dbReference>
<dbReference type="InterPro" id="IPR050732">
    <property type="entry name" value="Beta-glucan_modifiers"/>
</dbReference>
<keyword evidence="25" id="KW-1185">Reference proteome</keyword>
<dbReference type="GO" id="GO:0005576">
    <property type="term" value="C:extracellular region"/>
    <property type="evidence" value="ECO:0007669"/>
    <property type="project" value="TreeGrafter"/>
</dbReference>
<dbReference type="GO" id="GO:0005886">
    <property type="term" value="C:plasma membrane"/>
    <property type="evidence" value="ECO:0007669"/>
    <property type="project" value="UniProtKB-SubCell"/>
</dbReference>
<dbReference type="InterPro" id="IPR000490">
    <property type="entry name" value="Glyco_hydro_17"/>
</dbReference>
<keyword evidence="13" id="KW-0472">Membrane</keyword>
<dbReference type="GO" id="GO:0009986">
    <property type="term" value="C:cell surface"/>
    <property type="evidence" value="ECO:0007669"/>
    <property type="project" value="TreeGrafter"/>
</dbReference>
<evidence type="ECO:0000256" key="16">
    <source>
        <dbReference type="ARBA" id="ARBA00023288"/>
    </source>
</evidence>
<dbReference type="STRING" id="1035309.A0A2C5X1F4"/>
<dbReference type="AlphaFoldDB" id="A0A2C5X1F4"/>
<dbReference type="OrthoDB" id="77201at2759"/>
<comment type="subcellular location">
    <subcellularLocation>
        <location evidence="3">Cell membrane</location>
        <topology evidence="3">Lipid-anchor</topology>
        <topology evidence="3">GPI-anchor</topology>
    </subcellularLocation>
    <subcellularLocation>
        <location evidence="2">Secreted</location>
        <location evidence="2">Cell wall</location>
    </subcellularLocation>
</comment>
<protein>
    <recommendedName>
        <fullName evidence="6">Probable glucan endo-1,3-beta-glucosidase eglC</fullName>
        <ecNumber evidence="5">3.2.1.39</ecNumber>
    </recommendedName>
    <alternativeName>
        <fullName evidence="20">Endo-1,3-beta-glucanase eglC</fullName>
    </alternativeName>
    <alternativeName>
        <fullName evidence="21">Laminarinase eglC</fullName>
    </alternativeName>
</protein>
<name>A0A2C5X1F4_9PEZI</name>
<evidence type="ECO:0000256" key="23">
    <source>
        <dbReference type="SAM" id="MobiDB-lite"/>
    </source>
</evidence>
<keyword evidence="8" id="KW-0134">Cell wall</keyword>
<keyword evidence="12" id="KW-0378">Hydrolase</keyword>
<proteinExistence type="inferred from homology"/>
<sequence>MRSSTVASLAMAAVASAHTGFNYGALNQDGSVKSQNDFEADFKAASSLEGTDGKFNSARLYTMVQGGTDSDVISAIPAAVKTDTTLLLGLWASAGEEQFKKELTALKSAIDTYGDKLKDLVVGISIGSEDLYRLTPESKKSSPNPGAEPDTLVGYVKEVRDLIKGTALEGAKLGHVDTWTAWVNGSNSAVVDAVDWLGFDGYPYFQEAMENDIKNSKNLFDDSMEKTRAAANGKPVWITETGWPVKGPDYNKGQASIENAEWYYQNVGCPLFGVENVWWYMLVEAGAEVEFGVAPSLGAAPYYNLTCSATTSSSSAAPSATGKVKGSGSASSGTALPTGSSGTNFSGPHSTLVPVPVPGSKYNFSDTAPAAPSGFAPVASAGAHSTGNLPILAGEAQPSFDSNNPPSLGSYATGSASPTGGYSGSGSGSGSGSYASGGSSSATGSAGPSSSGPATITSSAGRLTSAGAALVALAAAVAMI</sequence>